<dbReference type="PANTHER" id="PTHR11910">
    <property type="entry name" value="ATP SYNTHASE DELTA CHAIN"/>
    <property type="match status" value="1"/>
</dbReference>
<dbReference type="HAMAP" id="MF_01416">
    <property type="entry name" value="ATP_synth_delta_bact"/>
    <property type="match status" value="1"/>
</dbReference>
<dbReference type="EMBL" id="FPHL01000044">
    <property type="protein sequence ID" value="SFV66683.1"/>
    <property type="molecule type" value="Genomic_DNA"/>
</dbReference>
<keyword evidence="2" id="KW-0813">Transport</keyword>
<evidence type="ECO:0000256" key="3">
    <source>
        <dbReference type="ARBA" id="ARBA00022781"/>
    </source>
</evidence>
<organism evidence="7">
    <name type="scientific">hydrothermal vent metagenome</name>
    <dbReference type="NCBI Taxonomy" id="652676"/>
    <lineage>
        <taxon>unclassified sequences</taxon>
        <taxon>metagenomes</taxon>
        <taxon>ecological metagenomes</taxon>
    </lineage>
</organism>
<dbReference type="EC" id="3.6.3.14" evidence="7"/>
<evidence type="ECO:0000256" key="5">
    <source>
        <dbReference type="ARBA" id="ARBA00023136"/>
    </source>
</evidence>
<keyword evidence="3" id="KW-0375">Hydrogen ion transport</keyword>
<evidence type="ECO:0000256" key="1">
    <source>
        <dbReference type="ARBA" id="ARBA00004370"/>
    </source>
</evidence>
<dbReference type="InterPro" id="IPR000711">
    <property type="entry name" value="ATPase_OSCP/dsu"/>
</dbReference>
<gene>
    <name evidence="7" type="ORF">MNB_SV-10-854</name>
</gene>
<proteinExistence type="inferred from homology"/>
<dbReference type="AlphaFoldDB" id="A0A1W1CLV3"/>
<dbReference type="Pfam" id="PF00213">
    <property type="entry name" value="OSCP"/>
    <property type="match status" value="1"/>
</dbReference>
<evidence type="ECO:0000256" key="4">
    <source>
        <dbReference type="ARBA" id="ARBA00023065"/>
    </source>
</evidence>
<evidence type="ECO:0000313" key="7">
    <source>
        <dbReference type="EMBL" id="SFV66683.1"/>
    </source>
</evidence>
<evidence type="ECO:0000256" key="2">
    <source>
        <dbReference type="ARBA" id="ARBA00022448"/>
    </source>
</evidence>
<keyword evidence="5" id="KW-0472">Membrane</keyword>
<dbReference type="SUPFAM" id="SSF47928">
    <property type="entry name" value="N-terminal domain of the delta subunit of the F1F0-ATP synthase"/>
    <property type="match status" value="1"/>
</dbReference>
<keyword evidence="4" id="KW-0406">Ion transport</keyword>
<dbReference type="GO" id="GO:0016787">
    <property type="term" value="F:hydrolase activity"/>
    <property type="evidence" value="ECO:0007669"/>
    <property type="project" value="UniProtKB-KW"/>
</dbReference>
<name>A0A1W1CLV3_9ZZZZ</name>
<dbReference type="Gene3D" id="1.10.520.20">
    <property type="entry name" value="N-terminal domain of the delta subunit of the F1F0-ATP synthase"/>
    <property type="match status" value="1"/>
</dbReference>
<reference evidence="7" key="1">
    <citation type="submission" date="2016-10" db="EMBL/GenBank/DDBJ databases">
        <authorList>
            <person name="de Groot N.N."/>
        </authorList>
    </citation>
    <scope>NUCLEOTIDE SEQUENCE</scope>
</reference>
<comment type="subcellular location">
    <subcellularLocation>
        <location evidence="1">Membrane</location>
    </subcellularLocation>
</comment>
<dbReference type="NCBIfam" id="TIGR01145">
    <property type="entry name" value="ATP_synt_delta"/>
    <property type="match status" value="1"/>
</dbReference>
<accession>A0A1W1CLV3</accession>
<dbReference type="NCBIfam" id="NF006291">
    <property type="entry name" value="PRK08474.1"/>
    <property type="match status" value="1"/>
</dbReference>
<keyword evidence="7" id="KW-0378">Hydrolase</keyword>
<dbReference type="InterPro" id="IPR026015">
    <property type="entry name" value="ATP_synth_OSCP/delta_N_sf"/>
</dbReference>
<keyword evidence="6" id="KW-0066">ATP synthesis</keyword>
<evidence type="ECO:0000256" key="6">
    <source>
        <dbReference type="ARBA" id="ARBA00023310"/>
    </source>
</evidence>
<dbReference type="GO" id="GO:0046933">
    <property type="term" value="F:proton-transporting ATP synthase activity, rotational mechanism"/>
    <property type="evidence" value="ECO:0007669"/>
    <property type="project" value="InterPro"/>
</dbReference>
<sequence length="175" mass="19488">MEELIAKRYATALSSVSNDVKGTVEILNVLTEAVLVPEIHEVLTSPIVSAEKKTEMILSAMGENEDTKLINFIKILGENKRLDLIPAIAKVLNADLQKESNQYEGILKSSTKLEDGELAKLEKTLETYTGSKIKLKQEQTDLDGLRVSVDDLGIEVNFSKQRVKEQLIDFIKKSL</sequence>
<protein>
    <submittedName>
        <fullName evidence="7">ATP synthase delta chain</fullName>
        <ecNumber evidence="7">3.6.3.14</ecNumber>
    </submittedName>
</protein>
<dbReference type="GO" id="GO:0016020">
    <property type="term" value="C:membrane"/>
    <property type="evidence" value="ECO:0007669"/>
    <property type="project" value="UniProtKB-SubCell"/>
</dbReference>